<organism evidence="15 16">
    <name type="scientific">Puccinia sorghi</name>
    <dbReference type="NCBI Taxonomy" id="27349"/>
    <lineage>
        <taxon>Eukaryota</taxon>
        <taxon>Fungi</taxon>
        <taxon>Dikarya</taxon>
        <taxon>Basidiomycota</taxon>
        <taxon>Pucciniomycotina</taxon>
        <taxon>Pucciniomycetes</taxon>
        <taxon>Pucciniales</taxon>
        <taxon>Pucciniaceae</taxon>
        <taxon>Puccinia</taxon>
    </lineage>
</organism>
<evidence type="ECO:0000256" key="3">
    <source>
        <dbReference type="ARBA" id="ARBA00023015"/>
    </source>
</evidence>
<dbReference type="Gene3D" id="1.25.40.180">
    <property type="match status" value="1"/>
</dbReference>
<dbReference type="InterPro" id="IPR007196">
    <property type="entry name" value="CCR4-Not_Not1_C"/>
</dbReference>
<reference evidence="15 16" key="1">
    <citation type="submission" date="2015-08" db="EMBL/GenBank/DDBJ databases">
        <title>Next Generation Sequencing and Analysis of the Genome of Puccinia sorghi L Schw, the Causal Agent of Maize Common Rust.</title>
        <authorList>
            <person name="Rochi L."/>
            <person name="Burguener G."/>
            <person name="Darino M."/>
            <person name="Turjanski A."/>
            <person name="Kreff E."/>
            <person name="Dieguez M.J."/>
            <person name="Sacco F."/>
        </authorList>
    </citation>
    <scope>NUCLEOTIDE SEQUENCE [LARGE SCALE GENOMIC DNA]</scope>
    <source>
        <strain evidence="15 16">RO10H11247</strain>
    </source>
</reference>
<evidence type="ECO:0000256" key="5">
    <source>
        <dbReference type="ARBA" id="ARBA00023242"/>
    </source>
</evidence>
<keyword evidence="4" id="KW-0804">Transcription</keyword>
<dbReference type="GO" id="GO:0030015">
    <property type="term" value="C:CCR4-NOT core complex"/>
    <property type="evidence" value="ECO:0007669"/>
    <property type="project" value="InterPro"/>
</dbReference>
<dbReference type="Pfam" id="PF04054">
    <property type="entry name" value="Not1"/>
    <property type="match status" value="1"/>
</dbReference>
<feature type="compositionally biased region" description="Low complexity" evidence="8">
    <location>
        <begin position="466"/>
        <end position="496"/>
    </location>
</feature>
<sequence length="2433" mass="271383">MNPTPTPPPGLSVISAQQQRANELAKIAKTQIVFKIGGLTEENFAYAQQEIQAVSPFELTRAILCGITHTSKACITFVLLNHSIRSSDKIPSNHLLNNNLLLNSPTQSQLALRLLTSELKKLSRDPFTAHKFTDALNSGLNSGGHAEDAFDLKTFVDKIHLVGLELVILLHPLVSLPNLSSGTPLPTGSLPPGLPPPLGHNPNVLAKKRQIAKDAVQILRDSIGVALHSLSIPINPSGVGADATPGASEEQMPELTPIQLSKLLSIIISDTPVPSAEDGKEPELLWTPTVQRATVQAIVSRVGQELTSQIANHCLADAKFTSDPSPIALLYRVCSDPVICSADLCKTVLLKTKRGAGPETEEVAEQLAELIELANKYGNEFPIDHVSWIRAIGEVYNNRIRWSEVIKLTFDQPAEQVTLPDGWGLRFLGKVLSLAPSLAVSSAEGSSPTSNTNNPLQVEPSQGPLPSKGQQSLSTSSQSSLPPSPSVPKDSLPSQSSTASTAAISSLFERWTHQYTKIRLIDRLLYLPLDASPFMHALKPNPLAPMNGPSCKKVVSAEDVSNNSPTVRVLAKSVEMSGWNVKELLCEVAKLLSPQYSFHEGQTEKDETVDKIIEKATDIMERACKTNPELVMMALIQVPTPWAILHNDLMTRLLQSFLKGHPSHQLVFLRIWQLDPDFLMTALRNFYHENEMNVTRVLDITQDLKILDQVLNYQPDVNMIIDIASLASRREYLNLEKWLGDRIAQYGSSFINGCLTFLSKKVKHDLLRQSIANQDASPAPPPESATLSLSAPTVSIFIRTIRMNHELLSLEELERFKETRTQAIQLHPKLMNFMPGNEDEPGMQVSSFDSRIEAEVDSFYKKMYDLELSVDHIILILKSMRDSPDLKNHQFLACLLSGLFDEYKFFSTYPSKELNLTASLFGSLIREQLIGYVPLGIGVRYVLDAIRNPIESKWYEFGSMALSKFVNRLEEWPQLALAVSEVESLKLTHPDVYLRAKTVLNGENYKDVYLSTIVGDPDEDAENNVKPKEPNDDGEDDPRVVFAAIKSDDDLILREIRRRKKLVAVDAATGRPTELDDRLSHKKLVTSKMEFLEPEEHISDKILFIINNLAFNNLESKLLEMSSQIKPEHYNWFAKYLVNHRVSIEPNNHSLYLQFLDKLALPHIYKKINNETLIKCALMLNSEQTLKSGTDRTVLKNLASWLGSLTLAKNLPIKHHNIAFKDLLIQGFKSNRLIVAIPFVCKVLEQSSKSKVFRPPNPWLMGILKLLIELYHYGELKLNLKFEIEVLCKALEKQDELSQQRQEVEDVKAAARSLAVAQQQPEHQHSHLSIENVIGRATGTLNPNNAPSVGTSITATQPLENVGPNNLQGTSHNLSLNGQAGYASSLQGIIPIRLHLLKQALLELPLLMTFSTEIVLNNNILWKRVVFTSIERAIRDIIGPVVERSVTIANISTREMILKDFAMEGKEDQMRTSAHMMVKNLAGSLALVTTKEPLRNQILVNIRSLSIQNGFPEHNVSDEEIQQVTADNLDVACQVIEKVATDKAILEIDNSLASAYEARRRHREHTNSAFWDTSAMAASHYSGMLPNPLKLKLGGLEPEQLRIYEEFSAVRDDNNPANSMTFQVSLTELANIPALYFLKSQFCAHSAPNLPVRSSDNTNRPINSLSEALTRINVCPISSSLAGDIERLVLTLTVDNLAEIDENHEIRGLINEILQMLRQASPSLKDQLTLTFAQKTVAMLYRSESKLGRDLFVGLLEEICEMTPKVAHEVSQWLIYAEDERKYNVPVTLVLITHRIVSLGDFDAQSAKLIIRDYKPSLMNYVAEFIEACVMGSESSLIPIGLLKHSIQALQRAIQIGRATPKVTNIIQSIQDKLPALGSAKDLGPVTIKSINDEAGLREQLSFCFAEWVRMYSSSYSVEKPFIEFISSLQAHGILKGEEVSSLFFRVCMEVSIDAYIKAKASGSTAARGIFQPVDAFARLISLMIKYHTDPTGVDIERAKTHYMSKLLSIVLMVMGQFHKELGEHFQQKPFFRFFSGLLVHINALEAHLGSCYQSVMMTLSNLIETMQPSNFPGFTTSWMALISHRLLMPKLLMFKDREGWSTVHRLLLGHLRFLRPFLASGTLNDVGRTLYTGTVRILLVLLHDFPTFLSVYHHSLCSALPLHCIQLSNLILAAFPLGVRLHDPFVPGFNLENLAESRISPTITSDFTNVLEKADVRQPIDQAIAGSCQLALGPIKDRLTKPTEPTEGSAYDIPLLNSLVLYLGVQAIIRVEREALPLYDSTCTSAMIYKQLIEEVEPEGRYLLLVAAIQQLRWTNSHTLWYSSLLIDTFKSTESEVVKEQVARVFLERLLVQRPHPFGMIYAFIKFLSQCGAANQQNNQNNSHNGNGNSGQESDETDLHPISSLESLKVVQKSQELKALFSICRKHVVQIN</sequence>
<evidence type="ECO:0000259" key="14">
    <source>
        <dbReference type="Pfam" id="PF25097"/>
    </source>
</evidence>
<dbReference type="CDD" id="cd20710">
    <property type="entry name" value="NOT1_connector"/>
    <property type="match status" value="1"/>
</dbReference>
<dbReference type="Pfam" id="PF12842">
    <property type="entry name" value="DUF3819"/>
    <property type="match status" value="1"/>
</dbReference>
<feature type="domain" description="CCR4-NOT transcription complex subunit 1" evidence="10">
    <location>
        <begin position="1422"/>
        <end position="1563"/>
    </location>
</feature>
<feature type="domain" description="CCR4-Not complex component Not1 C-terminal" evidence="9">
    <location>
        <begin position="2039"/>
        <end position="2370"/>
    </location>
</feature>
<feature type="domain" description="CCR4-NOT transcription complex subunit 1 HEAT repeat" evidence="13">
    <location>
        <begin position="647"/>
        <end position="801"/>
    </location>
</feature>
<gene>
    <name evidence="15" type="ORF">VP01_1029g3</name>
</gene>
<evidence type="ECO:0000313" key="15">
    <source>
        <dbReference type="EMBL" id="KNZ64442.1"/>
    </source>
</evidence>
<dbReference type="OrthoDB" id="1933107at2759"/>
<feature type="region of interest" description="Disordered" evidence="8">
    <location>
        <begin position="442"/>
        <end position="496"/>
    </location>
</feature>
<evidence type="ECO:0000256" key="6">
    <source>
        <dbReference type="ARBA" id="ARBA00059181"/>
    </source>
</evidence>
<evidence type="ECO:0000259" key="12">
    <source>
        <dbReference type="Pfam" id="PF16417"/>
    </source>
</evidence>
<feature type="domain" description="CCR4-NOT transcription complex subunit 1 TTP binding" evidence="12">
    <location>
        <begin position="846"/>
        <end position="993"/>
    </location>
</feature>
<dbReference type="InterPro" id="IPR055454">
    <property type="entry name" value="CNOT1-like_NOT1_connector"/>
</dbReference>
<evidence type="ECO:0000313" key="16">
    <source>
        <dbReference type="Proteomes" id="UP000037035"/>
    </source>
</evidence>
<evidence type="ECO:0000256" key="1">
    <source>
        <dbReference type="ARBA" id="ARBA00004123"/>
    </source>
</evidence>
<dbReference type="Proteomes" id="UP000037035">
    <property type="component" value="Unassembled WGS sequence"/>
</dbReference>
<keyword evidence="2" id="KW-0678">Repressor</keyword>
<evidence type="ECO:0000259" key="13">
    <source>
        <dbReference type="Pfam" id="PF16418"/>
    </source>
</evidence>
<dbReference type="GO" id="GO:0060090">
    <property type="term" value="F:molecular adaptor activity"/>
    <property type="evidence" value="ECO:0007669"/>
    <property type="project" value="TreeGrafter"/>
</dbReference>
<dbReference type="InterPro" id="IPR040398">
    <property type="entry name" value="Not1"/>
</dbReference>
<dbReference type="PANTHER" id="PTHR13162:SF8">
    <property type="entry name" value="CCR4-NOT TRANSCRIPTION COMPLEX SUBUNIT 1"/>
    <property type="match status" value="1"/>
</dbReference>
<dbReference type="VEuPathDB" id="FungiDB:VP01_1029g3"/>
<dbReference type="InterPro" id="IPR032193">
    <property type="entry name" value="CNOT1_TTP_bind"/>
</dbReference>
<accession>A0A0L6VV16</accession>
<protein>
    <recommendedName>
        <fullName evidence="7">General negative regulator of transcription subunit 1</fullName>
    </recommendedName>
</protein>
<evidence type="ECO:0000256" key="8">
    <source>
        <dbReference type="SAM" id="MobiDB-lite"/>
    </source>
</evidence>
<keyword evidence="16" id="KW-1185">Reference proteome</keyword>
<dbReference type="GO" id="GO:0005634">
    <property type="term" value="C:nucleus"/>
    <property type="evidence" value="ECO:0007669"/>
    <property type="project" value="UniProtKB-SubCell"/>
</dbReference>
<dbReference type="STRING" id="27349.A0A0L6VV16"/>
<dbReference type="GO" id="GO:0017148">
    <property type="term" value="P:negative regulation of translation"/>
    <property type="evidence" value="ECO:0007669"/>
    <property type="project" value="InterPro"/>
</dbReference>
<evidence type="ECO:0000256" key="2">
    <source>
        <dbReference type="ARBA" id="ARBA00022491"/>
    </source>
</evidence>
<evidence type="ECO:0000256" key="7">
    <source>
        <dbReference type="ARBA" id="ARBA00074459"/>
    </source>
</evidence>
<comment type="caution">
    <text evidence="15">The sequence shown here is derived from an EMBL/GenBank/DDBJ whole genome shotgun (WGS) entry which is preliminary data.</text>
</comment>
<name>A0A0L6VV16_9BASI</name>
<feature type="compositionally biased region" description="Polar residues" evidence="8">
    <location>
        <begin position="444"/>
        <end position="460"/>
    </location>
</feature>
<dbReference type="Pfam" id="PF16417">
    <property type="entry name" value="CNOT1_TTP_bind"/>
    <property type="match status" value="1"/>
</dbReference>
<evidence type="ECO:0000259" key="10">
    <source>
        <dbReference type="Pfam" id="PF12842"/>
    </source>
</evidence>
<feature type="region of interest" description="Disordered" evidence="8">
    <location>
        <begin position="1015"/>
        <end position="1037"/>
    </location>
</feature>
<feature type="domain" description="CCR4-NOT transcription complex subunit 1 CAF1-binding" evidence="11">
    <location>
        <begin position="1092"/>
        <end position="1302"/>
    </location>
</feature>
<evidence type="ECO:0000259" key="11">
    <source>
        <dbReference type="Pfam" id="PF16415"/>
    </source>
</evidence>
<evidence type="ECO:0000256" key="4">
    <source>
        <dbReference type="ARBA" id="ARBA00023163"/>
    </source>
</evidence>
<proteinExistence type="predicted"/>
<dbReference type="InterPro" id="IPR032194">
    <property type="entry name" value="CNOT1_HEAT"/>
</dbReference>
<dbReference type="InterPro" id="IPR024557">
    <property type="entry name" value="CNOT1_dom_4"/>
</dbReference>
<dbReference type="Pfam" id="PF16418">
    <property type="entry name" value="CNOT1_HEAT"/>
    <property type="match status" value="1"/>
</dbReference>
<dbReference type="EMBL" id="LAVV01000332">
    <property type="protein sequence ID" value="KNZ64442.1"/>
    <property type="molecule type" value="Genomic_DNA"/>
</dbReference>
<evidence type="ECO:0000259" key="9">
    <source>
        <dbReference type="Pfam" id="PF04054"/>
    </source>
</evidence>
<dbReference type="Gene3D" id="1.25.40.790">
    <property type="match status" value="1"/>
</dbReference>
<feature type="region of interest" description="Disordered" evidence="8">
    <location>
        <begin position="2377"/>
        <end position="2399"/>
    </location>
</feature>
<comment type="subcellular location">
    <subcellularLocation>
        <location evidence="1">Nucleus</location>
    </subcellularLocation>
</comment>
<dbReference type="Gene3D" id="1.25.40.800">
    <property type="match status" value="1"/>
</dbReference>
<dbReference type="InterPro" id="IPR032191">
    <property type="entry name" value="CNOT1_CAF1_bind"/>
</dbReference>
<comment type="function">
    <text evidence="6">Acts as a component of the CCR4-NOT core complex, which in the nucleus seems to be a general transcription factor, and in the cytoplasm the major mRNA deadenylase involved in mRNA turnover. The NOT protein subcomplex negatively regulates the basal and activated transcription of many genes. Preferentially affects TC-type TATA element-dependent transcription. Could directly or indirectly inhibit component(s) of the general transcription machinery.</text>
</comment>
<keyword evidence="3" id="KW-0805">Transcription regulation</keyword>
<dbReference type="Gene3D" id="1.25.40.840">
    <property type="entry name" value="CCR4-NOT transcription complex subunit 1 TTP binding domain"/>
    <property type="match status" value="1"/>
</dbReference>
<feature type="compositionally biased region" description="Low complexity" evidence="8">
    <location>
        <begin position="2377"/>
        <end position="2393"/>
    </location>
</feature>
<dbReference type="FunFam" id="1.25.40.180:FF:000012">
    <property type="entry name" value="Ccr4-Not transcription complex subunit"/>
    <property type="match status" value="1"/>
</dbReference>
<feature type="domain" description="CCR4-NOT transcription complex subunit 1-like NOT1 connector" evidence="14">
    <location>
        <begin position="1701"/>
        <end position="1871"/>
    </location>
</feature>
<dbReference type="GO" id="GO:0000289">
    <property type="term" value="P:nuclear-transcribed mRNA poly(A) tail shortening"/>
    <property type="evidence" value="ECO:0007669"/>
    <property type="project" value="UniProtKB-ARBA"/>
</dbReference>
<dbReference type="InterPro" id="IPR038535">
    <property type="entry name" value="CNOT1_TTP_bind_sf"/>
</dbReference>
<dbReference type="GO" id="GO:0000932">
    <property type="term" value="C:P-body"/>
    <property type="evidence" value="ECO:0007669"/>
    <property type="project" value="TreeGrafter"/>
</dbReference>
<dbReference type="Pfam" id="PF16415">
    <property type="entry name" value="CNOT1_CAF1_bind"/>
    <property type="match status" value="1"/>
</dbReference>
<keyword evidence="5" id="KW-0539">Nucleus</keyword>
<dbReference type="Pfam" id="PF25097">
    <property type="entry name" value="ARM_Cnot1"/>
    <property type="match status" value="1"/>
</dbReference>
<dbReference type="PANTHER" id="PTHR13162">
    <property type="entry name" value="CCR4-NOT TRANSCRIPTION COMPLEX"/>
    <property type="match status" value="1"/>
</dbReference>